<dbReference type="RefSeq" id="WP_012649104.1">
    <property type="nucleotide sequence ID" value="NZ_CP056046.1"/>
</dbReference>
<dbReference type="EMBL" id="MBFA02000032">
    <property type="protein sequence ID" value="MUP13324.1"/>
    <property type="molecule type" value="Genomic_DNA"/>
</dbReference>
<dbReference type="NCBIfam" id="NF010433">
    <property type="entry name" value="PRK13859.1"/>
    <property type="match status" value="1"/>
</dbReference>
<dbReference type="Pfam" id="PF17413">
    <property type="entry name" value="VirB7"/>
    <property type="match status" value="1"/>
</dbReference>
<comment type="caution">
    <text evidence="2">The sequence shown here is derived from an EMBL/GenBank/DDBJ whole genome shotgun (WGS) entry which is preliminary data.</text>
</comment>
<dbReference type="PROSITE" id="PS51257">
    <property type="entry name" value="PROKAR_LIPOPROTEIN"/>
    <property type="match status" value="1"/>
</dbReference>
<dbReference type="AlphaFoldDB" id="A0ABD6HEU0"/>
<evidence type="ECO:0000313" key="3">
    <source>
        <dbReference type="Proteomes" id="UP000179454"/>
    </source>
</evidence>
<keyword evidence="2" id="KW-0449">Lipoprotein</keyword>
<gene>
    <name evidence="2" type="ORF">BBK91_026160</name>
    <name evidence="1" type="ORF">BBL17_027980</name>
</gene>
<dbReference type="EMBL" id="MBFE02000043">
    <property type="protein sequence ID" value="MUO45598.1"/>
    <property type="molecule type" value="Genomic_DNA"/>
</dbReference>
<accession>A0ABD6HEU0</accession>
<evidence type="ECO:0000313" key="1">
    <source>
        <dbReference type="EMBL" id="MUO45598.1"/>
    </source>
</evidence>
<organism evidence="2 4">
    <name type="scientific">Agrobacterium vitis</name>
    <name type="common">Rhizobium vitis</name>
    <dbReference type="NCBI Taxonomy" id="373"/>
    <lineage>
        <taxon>Bacteria</taxon>
        <taxon>Pseudomonadati</taxon>
        <taxon>Pseudomonadota</taxon>
        <taxon>Alphaproteobacteria</taxon>
        <taxon>Hyphomicrobiales</taxon>
        <taxon>Rhizobiaceae</taxon>
        <taxon>Rhizobium/Agrobacterium group</taxon>
        <taxon>Agrobacterium</taxon>
    </lineage>
</organism>
<protein>
    <submittedName>
        <fullName evidence="2">Type IV secretion system lipoprotein VirB7</fullName>
    </submittedName>
</protein>
<proteinExistence type="predicted"/>
<evidence type="ECO:0000313" key="4">
    <source>
        <dbReference type="Proteomes" id="UP000179536"/>
    </source>
</evidence>
<dbReference type="Proteomes" id="UP000179536">
    <property type="component" value="Unassembled WGS sequence"/>
</dbReference>
<evidence type="ECO:0000313" key="2">
    <source>
        <dbReference type="EMBL" id="MUP13324.1"/>
    </source>
</evidence>
<sequence length="55" mass="6069">MKYFLLFLILGLASCQTSDQLATSKGPVFPLNVGRWQPTQSDLQLTNAGEANDRL</sequence>
<dbReference type="InterPro" id="IPR035545">
    <property type="entry name" value="VirB7"/>
</dbReference>
<keyword evidence="3" id="KW-1185">Reference proteome</keyword>
<dbReference type="Proteomes" id="UP000179454">
    <property type="component" value="Unassembled WGS sequence"/>
</dbReference>
<name>A0ABD6HEU0_AGRVI</name>
<reference evidence="3 4" key="1">
    <citation type="submission" date="2019-11" db="EMBL/GenBank/DDBJ databases">
        <title>Whole-genome sequencing of Allorhizobium vitis.</title>
        <authorList>
            <person name="Gan H.M."/>
            <person name="Savka M.A."/>
        </authorList>
    </citation>
    <scope>NUCLEOTIDE SEQUENCE [LARGE SCALE GENOMIC DNA]</scope>
    <source>
        <strain evidence="2 4">RF2/1</strain>
        <strain evidence="1 3">T1/7</strain>
    </source>
</reference>